<organism evidence="2 3">
    <name type="scientific">Pseudohoeflea coraliihabitans</name>
    <dbReference type="NCBI Taxonomy" id="2860393"/>
    <lineage>
        <taxon>Bacteria</taxon>
        <taxon>Pseudomonadati</taxon>
        <taxon>Pseudomonadota</taxon>
        <taxon>Alphaproteobacteria</taxon>
        <taxon>Hyphomicrobiales</taxon>
        <taxon>Rhizobiaceae</taxon>
        <taxon>Pseudohoeflea</taxon>
    </lineage>
</organism>
<proteinExistence type="predicted"/>
<feature type="domain" description="HTH cro/C1-type" evidence="1">
    <location>
        <begin position="20"/>
        <end position="74"/>
    </location>
</feature>
<gene>
    <name evidence="2" type="ORF">KY465_00065</name>
</gene>
<protein>
    <submittedName>
        <fullName evidence="2">Helix-turn-helix domain-containing protein</fullName>
    </submittedName>
</protein>
<dbReference type="Proteomes" id="UP001430804">
    <property type="component" value="Unassembled WGS sequence"/>
</dbReference>
<dbReference type="RefSeq" id="WP_219157031.1">
    <property type="nucleotide sequence ID" value="NZ_JAHWQX010000001.1"/>
</dbReference>
<comment type="caution">
    <text evidence="2">The sequence shown here is derived from an EMBL/GenBank/DDBJ whole genome shotgun (WGS) entry which is preliminary data.</text>
</comment>
<dbReference type="EMBL" id="JAHWQX010000001">
    <property type="protein sequence ID" value="MBW3095665.1"/>
    <property type="molecule type" value="Genomic_DNA"/>
</dbReference>
<dbReference type="PROSITE" id="PS50943">
    <property type="entry name" value="HTH_CROC1"/>
    <property type="match status" value="1"/>
</dbReference>
<reference evidence="2" key="1">
    <citation type="submission" date="2021-07" db="EMBL/GenBank/DDBJ databases">
        <title>Pseudohoeflea marina sp. nov. a polyhydroxyalcanoate-producing bacterium.</title>
        <authorList>
            <person name="Zheng W."/>
            <person name="Yu S."/>
            <person name="Huang Y."/>
        </authorList>
    </citation>
    <scope>NUCLEOTIDE SEQUENCE</scope>
    <source>
        <strain evidence="2">DP4N28-3</strain>
    </source>
</reference>
<dbReference type="SMART" id="SM00530">
    <property type="entry name" value="HTH_XRE"/>
    <property type="match status" value="1"/>
</dbReference>
<sequence length="81" mass="8904">MHNVLDMHVHHIHNTGMKTLTEAMKERGISDEALAAAVGRHRSTITKIRLRQAAPSLETALKISREVGVPVENLFPAEAAQ</sequence>
<dbReference type="CDD" id="cd00093">
    <property type="entry name" value="HTH_XRE"/>
    <property type="match status" value="1"/>
</dbReference>
<accession>A0ABS6WIH8</accession>
<evidence type="ECO:0000313" key="2">
    <source>
        <dbReference type="EMBL" id="MBW3095665.1"/>
    </source>
</evidence>
<keyword evidence="3" id="KW-1185">Reference proteome</keyword>
<dbReference type="InterPro" id="IPR001387">
    <property type="entry name" value="Cro/C1-type_HTH"/>
</dbReference>
<dbReference type="Pfam" id="PF01381">
    <property type="entry name" value="HTH_3"/>
    <property type="match status" value="1"/>
</dbReference>
<evidence type="ECO:0000259" key="1">
    <source>
        <dbReference type="PROSITE" id="PS50943"/>
    </source>
</evidence>
<evidence type="ECO:0000313" key="3">
    <source>
        <dbReference type="Proteomes" id="UP001430804"/>
    </source>
</evidence>
<name>A0ABS6WIH8_9HYPH</name>